<comment type="caution">
    <text evidence="2">The sequence shown here is derived from an EMBL/GenBank/DDBJ whole genome shotgun (WGS) entry which is preliminary data.</text>
</comment>
<evidence type="ECO:0000313" key="3">
    <source>
        <dbReference type="Proteomes" id="UP001152562"/>
    </source>
</evidence>
<proteinExistence type="predicted"/>
<protein>
    <recommendedName>
        <fullName evidence="1">Peptidase S1 domain-containing protein</fullName>
    </recommendedName>
</protein>
<gene>
    <name evidence="2" type="ORF">PIBRA_LOCUS837</name>
</gene>
<evidence type="ECO:0000259" key="1">
    <source>
        <dbReference type="Pfam" id="PF00089"/>
    </source>
</evidence>
<dbReference type="InterPro" id="IPR043504">
    <property type="entry name" value="Peptidase_S1_PA_chymotrypsin"/>
</dbReference>
<dbReference type="AlphaFoldDB" id="A0A9P0SS46"/>
<dbReference type="Proteomes" id="UP001152562">
    <property type="component" value="Unassembled WGS sequence"/>
</dbReference>
<organism evidence="2 3">
    <name type="scientific">Pieris brassicae</name>
    <name type="common">White butterfly</name>
    <name type="synonym">Large white butterfly</name>
    <dbReference type="NCBI Taxonomy" id="7116"/>
    <lineage>
        <taxon>Eukaryota</taxon>
        <taxon>Metazoa</taxon>
        <taxon>Ecdysozoa</taxon>
        <taxon>Arthropoda</taxon>
        <taxon>Hexapoda</taxon>
        <taxon>Insecta</taxon>
        <taxon>Pterygota</taxon>
        <taxon>Neoptera</taxon>
        <taxon>Endopterygota</taxon>
        <taxon>Lepidoptera</taxon>
        <taxon>Glossata</taxon>
        <taxon>Ditrysia</taxon>
        <taxon>Papilionoidea</taxon>
        <taxon>Pieridae</taxon>
        <taxon>Pierinae</taxon>
        <taxon>Pieris</taxon>
    </lineage>
</organism>
<keyword evidence="3" id="KW-1185">Reference proteome</keyword>
<dbReference type="InterPro" id="IPR009003">
    <property type="entry name" value="Peptidase_S1_PA"/>
</dbReference>
<dbReference type="GO" id="GO:0006508">
    <property type="term" value="P:proteolysis"/>
    <property type="evidence" value="ECO:0007669"/>
    <property type="project" value="InterPro"/>
</dbReference>
<dbReference type="EMBL" id="CALOZG010000001">
    <property type="protein sequence ID" value="CAH3897357.1"/>
    <property type="molecule type" value="Genomic_DNA"/>
</dbReference>
<accession>A0A9P0SS46</accession>
<dbReference type="Pfam" id="PF00089">
    <property type="entry name" value="Trypsin"/>
    <property type="match status" value="1"/>
</dbReference>
<dbReference type="GO" id="GO:0004252">
    <property type="term" value="F:serine-type endopeptidase activity"/>
    <property type="evidence" value="ECO:0007669"/>
    <property type="project" value="InterPro"/>
</dbReference>
<dbReference type="Gene3D" id="2.40.10.10">
    <property type="entry name" value="Trypsin-like serine proteases"/>
    <property type="match status" value="1"/>
</dbReference>
<feature type="domain" description="Peptidase S1" evidence="1">
    <location>
        <begin position="7"/>
        <end position="58"/>
    </location>
</feature>
<evidence type="ECO:0000313" key="2">
    <source>
        <dbReference type="EMBL" id="CAH3897357.1"/>
    </source>
</evidence>
<dbReference type="SUPFAM" id="SSF50494">
    <property type="entry name" value="Trypsin-like serine proteases"/>
    <property type="match status" value="1"/>
</dbReference>
<name>A0A9P0SS46_PIEBR</name>
<reference evidence="2" key="1">
    <citation type="submission" date="2022-05" db="EMBL/GenBank/DDBJ databases">
        <authorList>
            <person name="Okamura Y."/>
        </authorList>
    </citation>
    <scope>NUCLEOTIDE SEQUENCE</scope>
</reference>
<sequence length="80" mass="9034">MGTVDKTDLNALSVRVNEIEIHPKYDYMTFSYALALLKTKEDIAYSKLVLPIELPTAPLKVVNIYSPWDGNLKGLVQHTK</sequence>
<dbReference type="InterPro" id="IPR001254">
    <property type="entry name" value="Trypsin_dom"/>
</dbReference>